<dbReference type="AlphaFoldDB" id="A4RTZ0"/>
<evidence type="ECO:0000256" key="1">
    <source>
        <dbReference type="ARBA" id="ARBA00022531"/>
    </source>
</evidence>
<dbReference type="STRING" id="436017.A4RTZ0"/>
<dbReference type="Gene3D" id="1.10.1200.210">
    <property type="entry name" value="Chaperonin-like RbcX"/>
    <property type="match status" value="1"/>
</dbReference>
<dbReference type="Gramene" id="ABO94871">
    <property type="protein sequence ID" value="ABO94871"/>
    <property type="gene ID" value="OSTLU_30436"/>
</dbReference>
<dbReference type="InterPro" id="IPR038052">
    <property type="entry name" value="Chaperonin_RbcX_sf"/>
</dbReference>
<accession>A4RTZ0</accession>
<dbReference type="SUPFAM" id="SSF158615">
    <property type="entry name" value="RbcX-like"/>
    <property type="match status" value="1"/>
</dbReference>
<dbReference type="KEGG" id="olu:OSTLU_30436"/>
<dbReference type="InterPro" id="IPR003435">
    <property type="entry name" value="Chaperonin_RcbX"/>
</dbReference>
<evidence type="ECO:0000313" key="4">
    <source>
        <dbReference type="EMBL" id="ABO94871.1"/>
    </source>
</evidence>
<keyword evidence="2" id="KW-0143">Chaperone</keyword>
<dbReference type="Proteomes" id="UP000001568">
    <property type="component" value="Chromosome 3"/>
</dbReference>
<keyword evidence="5" id="KW-1185">Reference proteome</keyword>
<keyword evidence="1" id="KW-0602">Photosynthesis</keyword>
<dbReference type="GO" id="GO:0110102">
    <property type="term" value="P:ribulose bisphosphate carboxylase complex assembly"/>
    <property type="evidence" value="ECO:0007669"/>
    <property type="project" value="InterPro"/>
</dbReference>
<name>A4RTZ0_OSTLU</name>
<evidence type="ECO:0000313" key="5">
    <source>
        <dbReference type="Proteomes" id="UP000001568"/>
    </source>
</evidence>
<dbReference type="PANTHER" id="PTHR33791">
    <property type="entry name" value="CHAPERONIN-LIKE RBCX PROTEIN 1, CHLOROPLASTIC"/>
    <property type="match status" value="1"/>
</dbReference>
<protein>
    <submittedName>
        <fullName evidence="4">Uncharacterized protein</fullName>
    </submittedName>
</protein>
<proteinExistence type="predicted"/>
<dbReference type="GO" id="GO:0015979">
    <property type="term" value="P:photosynthesis"/>
    <property type="evidence" value="ECO:0007669"/>
    <property type="project" value="UniProtKB-KW"/>
</dbReference>
<evidence type="ECO:0000256" key="2">
    <source>
        <dbReference type="ARBA" id="ARBA00023186"/>
    </source>
</evidence>
<dbReference type="Pfam" id="PF02341">
    <property type="entry name" value="RbcX"/>
    <property type="match status" value="1"/>
</dbReference>
<dbReference type="HOGENOM" id="CLU_1941612_0_0_1"/>
<dbReference type="GeneID" id="5000667"/>
<organism evidence="4 5">
    <name type="scientific">Ostreococcus lucimarinus (strain CCE9901)</name>
    <dbReference type="NCBI Taxonomy" id="436017"/>
    <lineage>
        <taxon>Eukaryota</taxon>
        <taxon>Viridiplantae</taxon>
        <taxon>Chlorophyta</taxon>
        <taxon>Mamiellophyceae</taxon>
        <taxon>Mamiellales</taxon>
        <taxon>Bathycoccaceae</taxon>
        <taxon>Ostreococcus</taxon>
    </lineage>
</organism>
<dbReference type="PANTHER" id="PTHR33791:SF1">
    <property type="entry name" value="RUBISCO CHAPERONE RBCX"/>
    <property type="match status" value="1"/>
</dbReference>
<keyword evidence="3" id="KW-0120">Carbon dioxide fixation</keyword>
<reference evidence="4 5" key="1">
    <citation type="journal article" date="2007" name="Proc. Natl. Acad. Sci. U.S.A.">
        <title>The tiny eukaryote Ostreococcus provides genomic insights into the paradox of plankton speciation.</title>
        <authorList>
            <person name="Palenik B."/>
            <person name="Grimwood J."/>
            <person name="Aerts A."/>
            <person name="Rouze P."/>
            <person name="Salamov A."/>
            <person name="Putnam N."/>
            <person name="Dupont C."/>
            <person name="Jorgensen R."/>
            <person name="Derelle E."/>
            <person name="Rombauts S."/>
            <person name="Zhou K."/>
            <person name="Otillar R."/>
            <person name="Merchant S.S."/>
            <person name="Podell S."/>
            <person name="Gaasterland T."/>
            <person name="Napoli C."/>
            <person name="Gendler K."/>
            <person name="Manuell A."/>
            <person name="Tai V."/>
            <person name="Vallon O."/>
            <person name="Piganeau G."/>
            <person name="Jancek S."/>
            <person name="Heijde M."/>
            <person name="Jabbari K."/>
            <person name="Bowler C."/>
            <person name="Lohr M."/>
            <person name="Robbens S."/>
            <person name="Werner G."/>
            <person name="Dubchak I."/>
            <person name="Pazour G.J."/>
            <person name="Ren Q."/>
            <person name="Paulsen I."/>
            <person name="Delwiche C."/>
            <person name="Schmutz J."/>
            <person name="Rokhsar D."/>
            <person name="Van de Peer Y."/>
            <person name="Moreau H."/>
            <person name="Grigoriev I.V."/>
        </authorList>
    </citation>
    <scope>NUCLEOTIDE SEQUENCE [LARGE SCALE GENOMIC DNA]</scope>
    <source>
        <strain evidence="4 5">CCE9901</strain>
    </source>
</reference>
<dbReference type="RefSeq" id="XP_001416578.1">
    <property type="nucleotide sequence ID" value="XM_001416541.1"/>
</dbReference>
<sequence length="130" mass="14477">MHVPSDAFQGRSPEIAARDALGRLFTAVAARATLAETLEREGAESETYLALKAYVDAHPIGRDGNDWLRGLMARDDAGSRAAGLRVLEARETYANEVFSFEEVREMVEKAVTEENDKLMADYVKRMLPKM</sequence>
<evidence type="ECO:0000256" key="3">
    <source>
        <dbReference type="ARBA" id="ARBA00023300"/>
    </source>
</evidence>
<dbReference type="GO" id="GO:0015977">
    <property type="term" value="P:carbon fixation"/>
    <property type="evidence" value="ECO:0007669"/>
    <property type="project" value="UniProtKB-KW"/>
</dbReference>
<dbReference type="GO" id="GO:0044183">
    <property type="term" value="F:protein folding chaperone"/>
    <property type="evidence" value="ECO:0007669"/>
    <property type="project" value="InterPro"/>
</dbReference>
<dbReference type="EMBL" id="CP000583">
    <property type="protein sequence ID" value="ABO94871.1"/>
    <property type="molecule type" value="Genomic_DNA"/>
</dbReference>
<gene>
    <name evidence="4" type="ORF">OSTLU_30436</name>
</gene>
<dbReference type="OrthoDB" id="513226at2759"/>